<dbReference type="InterPro" id="IPR050570">
    <property type="entry name" value="Cell_wall_metabolism_enzyme"/>
</dbReference>
<gene>
    <name evidence="4" type="ORF">M6D89_13090</name>
</gene>
<reference evidence="4" key="1">
    <citation type="submission" date="2022-05" db="EMBL/GenBank/DDBJ databases">
        <authorList>
            <person name="Sun H.-N."/>
        </authorList>
    </citation>
    <scope>NUCLEOTIDE SEQUENCE</scope>
    <source>
        <strain evidence="4">HB14</strain>
    </source>
</reference>
<name>A0A9X2KUG3_9GAMM</name>
<organism evidence="4 5">
    <name type="scientific">Gilvimarinus xylanilyticus</name>
    <dbReference type="NCBI Taxonomy" id="2944139"/>
    <lineage>
        <taxon>Bacteria</taxon>
        <taxon>Pseudomonadati</taxon>
        <taxon>Pseudomonadota</taxon>
        <taxon>Gammaproteobacteria</taxon>
        <taxon>Cellvibrionales</taxon>
        <taxon>Cellvibrionaceae</taxon>
        <taxon>Gilvimarinus</taxon>
    </lineage>
</organism>
<feature type="coiled-coil region" evidence="1">
    <location>
        <begin position="78"/>
        <end position="105"/>
    </location>
</feature>
<dbReference type="Gene3D" id="2.70.70.10">
    <property type="entry name" value="Glucose Permease (Domain IIA)"/>
    <property type="match status" value="1"/>
</dbReference>
<keyword evidence="2" id="KW-1133">Transmembrane helix</keyword>
<feature type="transmembrane region" description="Helical" evidence="2">
    <location>
        <begin position="21"/>
        <end position="45"/>
    </location>
</feature>
<dbReference type="RefSeq" id="WP_253968529.1">
    <property type="nucleotide sequence ID" value="NZ_JAMFTH010000004.1"/>
</dbReference>
<dbReference type="PANTHER" id="PTHR21666:SF291">
    <property type="entry name" value="STAGE II SPORULATION PROTEIN Q"/>
    <property type="match status" value="1"/>
</dbReference>
<feature type="domain" description="M23ase beta-sheet core" evidence="3">
    <location>
        <begin position="209"/>
        <end position="302"/>
    </location>
</feature>
<dbReference type="Proteomes" id="UP001139319">
    <property type="component" value="Unassembled WGS sequence"/>
</dbReference>
<protein>
    <submittedName>
        <fullName evidence="4">M23 family metallopeptidase</fullName>
    </submittedName>
</protein>
<keyword evidence="1" id="KW-0175">Coiled coil</keyword>
<dbReference type="GO" id="GO:0004222">
    <property type="term" value="F:metalloendopeptidase activity"/>
    <property type="evidence" value="ECO:0007669"/>
    <property type="project" value="TreeGrafter"/>
</dbReference>
<dbReference type="EMBL" id="JAMFTH010000004">
    <property type="protein sequence ID" value="MCP8900237.1"/>
    <property type="molecule type" value="Genomic_DNA"/>
</dbReference>
<dbReference type="CDD" id="cd12797">
    <property type="entry name" value="M23_peptidase"/>
    <property type="match status" value="1"/>
</dbReference>
<keyword evidence="2" id="KW-0472">Membrane</keyword>
<evidence type="ECO:0000313" key="5">
    <source>
        <dbReference type="Proteomes" id="UP001139319"/>
    </source>
</evidence>
<comment type="caution">
    <text evidence="4">The sequence shown here is derived from an EMBL/GenBank/DDBJ whole genome shotgun (WGS) entry which is preliminary data.</text>
</comment>
<evidence type="ECO:0000313" key="4">
    <source>
        <dbReference type="EMBL" id="MCP8900237.1"/>
    </source>
</evidence>
<dbReference type="SUPFAM" id="SSF51261">
    <property type="entry name" value="Duplicated hybrid motif"/>
    <property type="match status" value="1"/>
</dbReference>
<reference evidence="4" key="2">
    <citation type="submission" date="2023-01" db="EMBL/GenBank/DDBJ databases">
        <title>Gilvimarinus xylanilyticus HB14 isolated from Caulerpa lentillifera aquaculture base in Hainan, China.</title>
        <authorList>
            <person name="Zhang Y.-J."/>
        </authorList>
    </citation>
    <scope>NUCLEOTIDE SEQUENCE</scope>
    <source>
        <strain evidence="4">HB14</strain>
    </source>
</reference>
<evidence type="ECO:0000256" key="1">
    <source>
        <dbReference type="SAM" id="Coils"/>
    </source>
</evidence>
<keyword evidence="5" id="KW-1185">Reference proteome</keyword>
<dbReference type="InterPro" id="IPR016047">
    <property type="entry name" value="M23ase_b-sheet_dom"/>
</dbReference>
<accession>A0A9X2KUG3</accession>
<dbReference type="FunFam" id="2.70.70.10:FF:000006">
    <property type="entry name" value="M23 family peptidase"/>
    <property type="match status" value="1"/>
</dbReference>
<dbReference type="Pfam" id="PF01551">
    <property type="entry name" value="Peptidase_M23"/>
    <property type="match status" value="1"/>
</dbReference>
<dbReference type="AlphaFoldDB" id="A0A9X2KUG3"/>
<sequence>MKIILVSKRHGHARSIQLGGWTRALLSVCILGLPAVAGVLGYHLLVAQAGHGDVFNAETRRAWEMALAEQKEQVVESKRRARADVAALTLKVAELQARLVRLDALGERLTTIAKLDRGEFDFSQTPALGGPEGETLGDAYTPPDFISAIDALSRQIENREQQLETLDALLVNRRLKEDIFVAGRPIEKGWMSSRFGRRTDPFTGKAAWHGGVDFAGKEGANIIAVASGVVTWSGDRHGYGNLVEINHGNGFTTRYGHNKENTVEVGDVVKKGQVVGLMGSTGRSTGPHVHFEVYKNGRAVDPASYIHRTLR</sequence>
<dbReference type="PANTHER" id="PTHR21666">
    <property type="entry name" value="PEPTIDASE-RELATED"/>
    <property type="match status" value="1"/>
</dbReference>
<dbReference type="InterPro" id="IPR011055">
    <property type="entry name" value="Dup_hybrid_motif"/>
</dbReference>
<evidence type="ECO:0000256" key="2">
    <source>
        <dbReference type="SAM" id="Phobius"/>
    </source>
</evidence>
<evidence type="ECO:0000259" key="3">
    <source>
        <dbReference type="Pfam" id="PF01551"/>
    </source>
</evidence>
<keyword evidence="2" id="KW-0812">Transmembrane</keyword>
<proteinExistence type="predicted"/>